<dbReference type="AlphaFoldDB" id="A0A4Y8ZV77"/>
<dbReference type="OrthoDB" id="4772335at2"/>
<dbReference type="Proteomes" id="UP000298213">
    <property type="component" value="Unassembled WGS sequence"/>
</dbReference>
<evidence type="ECO:0000313" key="3">
    <source>
        <dbReference type="Proteomes" id="UP000298213"/>
    </source>
</evidence>
<dbReference type="InterPro" id="IPR011256">
    <property type="entry name" value="Reg_factor_effector_dom_sf"/>
</dbReference>
<dbReference type="SUPFAM" id="SSF55136">
    <property type="entry name" value="Probable bacterial effector-binding domain"/>
    <property type="match status" value="1"/>
</dbReference>
<dbReference type="EMBL" id="SPDV01000010">
    <property type="protein sequence ID" value="TFI59035.1"/>
    <property type="molecule type" value="Genomic_DNA"/>
</dbReference>
<feature type="domain" description="GyrI-like small molecule binding" evidence="1">
    <location>
        <begin position="25"/>
        <end position="200"/>
    </location>
</feature>
<organism evidence="2 3">
    <name type="scientific">Sphingomonas parva</name>
    <dbReference type="NCBI Taxonomy" id="2555898"/>
    <lineage>
        <taxon>Bacteria</taxon>
        <taxon>Pseudomonadati</taxon>
        <taxon>Pseudomonadota</taxon>
        <taxon>Alphaproteobacteria</taxon>
        <taxon>Sphingomonadales</taxon>
        <taxon>Sphingomonadaceae</taxon>
        <taxon>Sphingomonas</taxon>
    </lineage>
</organism>
<reference evidence="2 3" key="1">
    <citation type="submission" date="2019-03" db="EMBL/GenBank/DDBJ databases">
        <title>Genome sequence of Sphingomonas sp. 17J27-24.</title>
        <authorList>
            <person name="Kim M."/>
            <person name="Maeng S."/>
            <person name="Sathiyaraj S."/>
        </authorList>
    </citation>
    <scope>NUCLEOTIDE SEQUENCE [LARGE SCALE GENOMIC DNA]</scope>
    <source>
        <strain evidence="2 3">17J27-24</strain>
    </source>
</reference>
<evidence type="ECO:0000259" key="1">
    <source>
        <dbReference type="Pfam" id="PF06445"/>
    </source>
</evidence>
<protein>
    <recommendedName>
        <fullName evidence="1">GyrI-like small molecule binding domain-containing protein</fullName>
    </recommendedName>
</protein>
<sequence length="203" mass="22741">MEKIDLKKARKPLFTAPVGRFVALDVPPVRYLMADGHGDPNGTPDYPLAVQSLFATAFAIKFACKARRRDFVVPPLEGLWSATDPASFTARRKDEWDWTMMIMVPDHVEEADFDRARAASEAKLGKVSATLRLKTLHEGLSLQALHIGSYDDEGPLLARLHDEIMPEGGYGFAGPHHEIYLSDPRRTHASKLRTLLRQPVRKV</sequence>
<accession>A0A4Y8ZV77</accession>
<dbReference type="Gene3D" id="3.20.80.10">
    <property type="entry name" value="Regulatory factor, effector binding domain"/>
    <property type="match status" value="1"/>
</dbReference>
<gene>
    <name evidence="2" type="ORF">E2493_07235</name>
</gene>
<dbReference type="RefSeq" id="WP_135085199.1">
    <property type="nucleotide sequence ID" value="NZ_SPDV01000010.1"/>
</dbReference>
<name>A0A4Y8ZV77_9SPHN</name>
<evidence type="ECO:0000313" key="2">
    <source>
        <dbReference type="EMBL" id="TFI59035.1"/>
    </source>
</evidence>
<keyword evidence="3" id="KW-1185">Reference proteome</keyword>
<dbReference type="Pfam" id="PF06445">
    <property type="entry name" value="GyrI-like"/>
    <property type="match status" value="1"/>
</dbReference>
<proteinExistence type="predicted"/>
<dbReference type="InterPro" id="IPR029442">
    <property type="entry name" value="GyrI-like"/>
</dbReference>
<comment type="caution">
    <text evidence="2">The sequence shown here is derived from an EMBL/GenBank/DDBJ whole genome shotgun (WGS) entry which is preliminary data.</text>
</comment>